<keyword evidence="1" id="KW-0732">Signal</keyword>
<evidence type="ECO:0000313" key="2">
    <source>
        <dbReference type="EMBL" id="SDR04412.1"/>
    </source>
</evidence>
<dbReference type="Proteomes" id="UP000181917">
    <property type="component" value="Unassembled WGS sequence"/>
</dbReference>
<gene>
    <name evidence="2" type="ORF">SAMN04489742_3652</name>
</gene>
<evidence type="ECO:0000256" key="1">
    <source>
        <dbReference type="SAM" id="SignalP"/>
    </source>
</evidence>
<accession>A0A1H1FTT0</accession>
<dbReference type="AlphaFoldDB" id="A0A1H1FTT0"/>
<protein>
    <submittedName>
        <fullName evidence="2">Uncharacterized protein</fullName>
    </submittedName>
</protein>
<sequence>MRKGAVPLIALLSASLTGCMPQACPAIGWSNGLTVELAGDASRVHLVEVCSGDVCSRPIQRAPDAFETAVPKSSPSMVTEPEAAEELSSYFSSRVDDDTWEIGFNMDVPSAVTVCALSSDGKILAEEDQALEWTRVGGSERWGGPMETDPVVLNL</sequence>
<reference evidence="2 3" key="1">
    <citation type="submission" date="2016-10" db="EMBL/GenBank/DDBJ databases">
        <authorList>
            <person name="de Groot N.N."/>
        </authorList>
    </citation>
    <scope>NUCLEOTIDE SEQUENCE [LARGE SCALE GENOMIC DNA]</scope>
    <source>
        <strain evidence="2 3">DSM 20117</strain>
    </source>
</reference>
<feature type="chain" id="PRO_5039001984" evidence="1">
    <location>
        <begin position="26"/>
        <end position="155"/>
    </location>
</feature>
<feature type="signal peptide" evidence="1">
    <location>
        <begin position="1"/>
        <end position="25"/>
    </location>
</feature>
<organism evidence="2 3">
    <name type="scientific">Crystallibacter crystallopoietes</name>
    <dbReference type="NCBI Taxonomy" id="37928"/>
    <lineage>
        <taxon>Bacteria</taxon>
        <taxon>Bacillati</taxon>
        <taxon>Actinomycetota</taxon>
        <taxon>Actinomycetes</taxon>
        <taxon>Micrococcales</taxon>
        <taxon>Micrococcaceae</taxon>
        <taxon>Crystallibacter</taxon>
    </lineage>
</organism>
<proteinExistence type="predicted"/>
<dbReference type="PROSITE" id="PS51257">
    <property type="entry name" value="PROKAR_LIPOPROTEIN"/>
    <property type="match status" value="1"/>
</dbReference>
<evidence type="ECO:0000313" key="3">
    <source>
        <dbReference type="Proteomes" id="UP000181917"/>
    </source>
</evidence>
<name>A0A1H1FTT0_9MICC</name>
<keyword evidence="3" id="KW-1185">Reference proteome</keyword>
<dbReference type="KEGG" id="acry:AC20117_21115"/>
<dbReference type="STRING" id="37928.SAMN04489742_3652"/>
<dbReference type="EMBL" id="FNKH01000002">
    <property type="protein sequence ID" value="SDR04412.1"/>
    <property type="molecule type" value="Genomic_DNA"/>
</dbReference>